<dbReference type="RefSeq" id="WP_272804128.1">
    <property type="nucleotide sequence ID" value="NZ_JAQQKY010000015.1"/>
</dbReference>
<reference evidence="1 2" key="1">
    <citation type="submission" date="2023-01" db="EMBL/GenBank/DDBJ databases">
        <title>Novel species of the genus Vogesella isolated from rivers.</title>
        <authorList>
            <person name="Lu H."/>
        </authorList>
    </citation>
    <scope>NUCLEOTIDE SEQUENCE [LARGE SCALE GENOMIC DNA]</scope>
    <source>
        <strain evidence="1 2">SH7W</strain>
    </source>
</reference>
<dbReference type="CDD" id="cd09739">
    <property type="entry name" value="Cas6_I-F"/>
    <property type="match status" value="1"/>
</dbReference>
<evidence type="ECO:0000313" key="2">
    <source>
        <dbReference type="Proteomes" id="UP001221566"/>
    </source>
</evidence>
<evidence type="ECO:0000313" key="1">
    <source>
        <dbReference type="EMBL" id="MDC7692542.1"/>
    </source>
</evidence>
<gene>
    <name evidence="1" type="primary">cas6f</name>
    <name evidence="1" type="ORF">PQU93_17410</name>
</gene>
<organism evidence="1 2">
    <name type="scientific">Vogesella indigofera</name>
    <name type="common">Pseudomonas indigofera</name>
    <dbReference type="NCBI Taxonomy" id="45465"/>
    <lineage>
        <taxon>Bacteria</taxon>
        <taxon>Pseudomonadati</taxon>
        <taxon>Pseudomonadota</taxon>
        <taxon>Betaproteobacteria</taxon>
        <taxon>Neisseriales</taxon>
        <taxon>Chromobacteriaceae</taxon>
        <taxon>Vogesella</taxon>
    </lineage>
</organism>
<dbReference type="Gene3D" id="3.30.70.2540">
    <property type="entry name" value="CRISPR-associated endoribonuclease Cas6/Csy4"/>
    <property type="match status" value="1"/>
</dbReference>
<dbReference type="Proteomes" id="UP001221566">
    <property type="component" value="Unassembled WGS sequence"/>
</dbReference>
<dbReference type="InterPro" id="IPR042564">
    <property type="entry name" value="CRISPR-Cas6/Csy4_sf"/>
</dbReference>
<accession>A0ABT5I8N4</accession>
<name>A0ABT5I8N4_VOGIN</name>
<dbReference type="Pfam" id="PF09618">
    <property type="entry name" value="Cas_Csy4"/>
    <property type="match status" value="1"/>
</dbReference>
<dbReference type="InterPro" id="IPR013396">
    <property type="entry name" value="CRISPR-assoc_prot_Csy4"/>
</dbReference>
<protein>
    <submittedName>
        <fullName evidence="1">Type I-F CRISPR-associated endoribonuclease Cas6/Csy4</fullName>
    </submittedName>
</protein>
<comment type="caution">
    <text evidence="1">The sequence shown here is derived from an EMBL/GenBank/DDBJ whole genome shotgun (WGS) entry which is preliminary data.</text>
</comment>
<dbReference type="EMBL" id="JAQQKY010000015">
    <property type="protein sequence ID" value="MDC7692542.1"/>
    <property type="molecule type" value="Genomic_DNA"/>
</dbReference>
<proteinExistence type="predicted"/>
<sequence length="192" mass="21592">MSHYFDIRLLPDDDYSEEVLRNTLYGKLHKTLKKLEMQTVGVSFPQYGLVEDGAQDRPEFGLVVRVHGSAEDLARLNGSGWLKGFTINAMVGAILPVPPATGWVRVIRKQVKTSVDRLRRRRMTRHGLSEEEVLLQLPEPAKLAPDLPFIMLYSGSTEQHYPIYIQQVAVDAPAEGAFNTFGLSKVATLPMW</sequence>
<dbReference type="NCBIfam" id="TIGR02563">
    <property type="entry name" value="cas_Csy4"/>
    <property type="match status" value="1"/>
</dbReference>
<keyword evidence="2" id="KW-1185">Reference proteome</keyword>